<dbReference type="AlphaFoldDB" id="L2G2Y3"/>
<dbReference type="GO" id="GO:0008168">
    <property type="term" value="F:methyltransferase activity"/>
    <property type="evidence" value="ECO:0007669"/>
    <property type="project" value="UniProtKB-KW"/>
</dbReference>
<gene>
    <name evidence="3" type="ORF">CGGC5_7047</name>
</gene>
<evidence type="ECO:0000256" key="1">
    <source>
        <dbReference type="ARBA" id="ARBA00038158"/>
    </source>
</evidence>
<dbReference type="PANTHER" id="PTHR43591">
    <property type="entry name" value="METHYLTRANSFERASE"/>
    <property type="match status" value="1"/>
</dbReference>
<dbReference type="HOGENOM" id="CLU_010595_1_2_1"/>
<dbReference type="Gene3D" id="3.40.50.150">
    <property type="entry name" value="Vaccinia Virus protein VP39"/>
    <property type="match status" value="1"/>
</dbReference>
<feature type="region of interest" description="Disordered" evidence="2">
    <location>
        <begin position="355"/>
        <end position="376"/>
    </location>
</feature>
<dbReference type="PANTHER" id="PTHR43591:SF31">
    <property type="entry name" value="LAEA-LIKE, PUTATIVE (AFU_ORTHOLOGUE AFUA_8G01930)-RELATED"/>
    <property type="match status" value="1"/>
</dbReference>
<evidence type="ECO:0000256" key="2">
    <source>
        <dbReference type="SAM" id="MobiDB-lite"/>
    </source>
</evidence>
<organism evidence="3">
    <name type="scientific">Colletotrichum fructicola (strain Nara gc5)</name>
    <name type="common">Anthracnose fungus</name>
    <name type="synonym">Colletotrichum gloeosporioides (strain Nara gc5)</name>
    <dbReference type="NCBI Taxonomy" id="1213859"/>
    <lineage>
        <taxon>Eukaryota</taxon>
        <taxon>Fungi</taxon>
        <taxon>Dikarya</taxon>
        <taxon>Ascomycota</taxon>
        <taxon>Pezizomycotina</taxon>
        <taxon>Sordariomycetes</taxon>
        <taxon>Hypocreomycetidae</taxon>
        <taxon>Glomerellales</taxon>
        <taxon>Glomerellaceae</taxon>
        <taxon>Colletotrichum</taxon>
        <taxon>Colletotrichum gloeosporioides species complex</taxon>
    </lineage>
</organism>
<comment type="similarity">
    <text evidence="1">Belongs to the methyltransferase superfamily. LaeA methyltransferase family.</text>
</comment>
<accession>L2G2Y3</accession>
<sequence length="376" mass="42842">MAEADQEVQIAAAGDEATDDGLSEISAVASSSTSVSSSLLEYRIENGRTYHRYKDGKYSWPNDEREAERLDMLHEIWIYTLDDRLGLAPPCDPNAKVGRVLDVGTGTGIWALDFGEEHPEAEVSRPDDKLVMFLLWEIRPTHLMFKQVLGVDLSHTLPTFTLPNVAFEIDDLEEDWTYSKPFDYIHSRLLTSAVSDWKIYLTKCFENLTPGGWLELQEADVWPFSDDNTFPKDSAFARMAILLKEAAAKMGRPWFDLPSLKTMMLEVGFVDVRLKLHKWPINDWPNDQRYKNIGTWTYDNVTNGLEAMVMAPYTRALEWTRNEVNIFLIDVRKDLKNRHFHAYYPVYVITGRKPEKEATPAPPTAAAATEPATATE</sequence>
<dbReference type="Pfam" id="PF13489">
    <property type="entry name" value="Methyltransf_23"/>
    <property type="match status" value="1"/>
</dbReference>
<evidence type="ECO:0000313" key="3">
    <source>
        <dbReference type="EMBL" id="ELA32947.1"/>
    </source>
</evidence>
<dbReference type="EMBL" id="KB020675">
    <property type="protein sequence ID" value="ELA32947.1"/>
    <property type="molecule type" value="Genomic_DNA"/>
</dbReference>
<feature type="compositionally biased region" description="Low complexity" evidence="2">
    <location>
        <begin position="364"/>
        <end position="376"/>
    </location>
</feature>
<reference evidence="3" key="1">
    <citation type="submission" date="2012-08" db="EMBL/GenBank/DDBJ databases">
        <title>Genome analysis of Colletotrichum orbiculare and Colletotrichum fructicola.</title>
        <authorList>
            <person name="Gan P.H.P."/>
            <person name="Ikeda K."/>
            <person name="Irieda H."/>
            <person name="Narusaka M."/>
            <person name="O'Connell R.J."/>
            <person name="Narusaka Y."/>
            <person name="Takano Y."/>
            <person name="Kubo Y."/>
            <person name="Shirasu K."/>
        </authorList>
    </citation>
    <scope>NUCLEOTIDE SEQUENCE</scope>
    <source>
        <strain evidence="3">Nara gc5</strain>
    </source>
</reference>
<dbReference type="InterPro" id="IPR029063">
    <property type="entry name" value="SAM-dependent_MTases_sf"/>
</dbReference>
<name>L2G2Y3_COLFN</name>
<dbReference type="GO" id="GO:0032259">
    <property type="term" value="P:methylation"/>
    <property type="evidence" value="ECO:0007669"/>
    <property type="project" value="UniProtKB-KW"/>
</dbReference>
<keyword evidence="3" id="KW-0489">Methyltransferase</keyword>
<protein>
    <submittedName>
        <fullName evidence="3">Methyltransferase domain-containing protein</fullName>
    </submittedName>
</protein>
<dbReference type="STRING" id="1213859.L2G2Y3"/>
<keyword evidence="3" id="KW-0808">Transferase</keyword>
<dbReference type="SUPFAM" id="SSF53335">
    <property type="entry name" value="S-adenosyl-L-methionine-dependent methyltransferases"/>
    <property type="match status" value="1"/>
</dbReference>
<dbReference type="CDD" id="cd02440">
    <property type="entry name" value="AdoMet_MTases"/>
    <property type="match status" value="1"/>
</dbReference>
<proteinExistence type="inferred from homology"/>